<dbReference type="HOGENOM" id="CLU_3377975_0_0_1"/>
<protein>
    <submittedName>
        <fullName evidence="1">Uncharacterized protein</fullName>
    </submittedName>
</protein>
<dbReference type="AlphaFoldDB" id="K4AN43"/>
<keyword evidence="2" id="KW-1185">Reference proteome</keyword>
<name>K4AN43_SETIT</name>
<dbReference type="EnsemblPlants" id="KQK88441">
    <property type="protein sequence ID" value="KQK88441"/>
    <property type="gene ID" value="SETIT_040340mg"/>
</dbReference>
<evidence type="ECO:0000313" key="2">
    <source>
        <dbReference type="Proteomes" id="UP000004995"/>
    </source>
</evidence>
<reference evidence="1" key="2">
    <citation type="submission" date="2018-08" db="UniProtKB">
        <authorList>
            <consortium name="EnsemblPlants"/>
        </authorList>
    </citation>
    <scope>IDENTIFICATION</scope>
    <source>
        <strain evidence="1">Yugu1</strain>
    </source>
</reference>
<dbReference type="Gramene" id="KQK88441">
    <property type="protein sequence ID" value="KQK88441"/>
    <property type="gene ID" value="SETIT_040340mg"/>
</dbReference>
<proteinExistence type="predicted"/>
<dbReference type="InParanoid" id="K4AN43"/>
<sequence>MDLNKWGEPGDPPGRAYTIYACRSVGLIVYLRLR</sequence>
<dbReference type="Proteomes" id="UP000004995">
    <property type="component" value="Unassembled WGS sequence"/>
</dbReference>
<evidence type="ECO:0000313" key="1">
    <source>
        <dbReference type="EnsemblPlants" id="KQK88441"/>
    </source>
</evidence>
<organism evidence="1 2">
    <name type="scientific">Setaria italica</name>
    <name type="common">Foxtail millet</name>
    <name type="synonym">Panicum italicum</name>
    <dbReference type="NCBI Taxonomy" id="4555"/>
    <lineage>
        <taxon>Eukaryota</taxon>
        <taxon>Viridiplantae</taxon>
        <taxon>Streptophyta</taxon>
        <taxon>Embryophyta</taxon>
        <taxon>Tracheophyta</taxon>
        <taxon>Spermatophyta</taxon>
        <taxon>Magnoliopsida</taxon>
        <taxon>Liliopsida</taxon>
        <taxon>Poales</taxon>
        <taxon>Poaceae</taxon>
        <taxon>PACMAD clade</taxon>
        <taxon>Panicoideae</taxon>
        <taxon>Panicodae</taxon>
        <taxon>Paniceae</taxon>
        <taxon>Cenchrinae</taxon>
        <taxon>Setaria</taxon>
    </lineage>
</organism>
<dbReference type="EMBL" id="AGNK02005539">
    <property type="status" value="NOT_ANNOTATED_CDS"/>
    <property type="molecule type" value="Genomic_DNA"/>
</dbReference>
<accession>K4AN43</accession>
<reference evidence="2" key="1">
    <citation type="journal article" date="2012" name="Nat. Biotechnol.">
        <title>Reference genome sequence of the model plant Setaria.</title>
        <authorList>
            <person name="Bennetzen J.L."/>
            <person name="Schmutz J."/>
            <person name="Wang H."/>
            <person name="Percifield R."/>
            <person name="Hawkins J."/>
            <person name="Pontaroli A.C."/>
            <person name="Estep M."/>
            <person name="Feng L."/>
            <person name="Vaughn J.N."/>
            <person name="Grimwood J."/>
            <person name="Jenkins J."/>
            <person name="Barry K."/>
            <person name="Lindquist E."/>
            <person name="Hellsten U."/>
            <person name="Deshpande S."/>
            <person name="Wang X."/>
            <person name="Wu X."/>
            <person name="Mitros T."/>
            <person name="Triplett J."/>
            <person name="Yang X."/>
            <person name="Ye C.Y."/>
            <person name="Mauro-Herrera M."/>
            <person name="Wang L."/>
            <person name="Li P."/>
            <person name="Sharma M."/>
            <person name="Sharma R."/>
            <person name="Ronald P.C."/>
            <person name="Panaud O."/>
            <person name="Kellogg E.A."/>
            <person name="Brutnell T.P."/>
            <person name="Doust A.N."/>
            <person name="Tuskan G.A."/>
            <person name="Rokhsar D."/>
            <person name="Devos K.M."/>
        </authorList>
    </citation>
    <scope>NUCLEOTIDE SEQUENCE [LARGE SCALE GENOMIC DNA]</scope>
    <source>
        <strain evidence="2">cv. Yugu1</strain>
    </source>
</reference>